<gene>
    <name evidence="13" type="ORF">BG006_002444</name>
</gene>
<keyword evidence="8" id="KW-0862">Zinc</keyword>
<feature type="compositionally biased region" description="Acidic residues" evidence="10">
    <location>
        <begin position="7"/>
        <end position="33"/>
    </location>
</feature>
<dbReference type="AlphaFoldDB" id="A0A9P5SBU7"/>
<dbReference type="CDD" id="cd20346">
    <property type="entry name" value="BRcat_RBR_ANKIB1"/>
    <property type="match status" value="1"/>
</dbReference>
<dbReference type="SUPFAM" id="SSF57850">
    <property type="entry name" value="RING/U-box"/>
    <property type="match status" value="3"/>
</dbReference>
<evidence type="ECO:0000256" key="2">
    <source>
        <dbReference type="ARBA" id="ARBA00012251"/>
    </source>
</evidence>
<comment type="caution">
    <text evidence="13">The sequence shown here is derived from an EMBL/GenBank/DDBJ whole genome shotgun (WGS) entry which is preliminary data.</text>
</comment>
<evidence type="ECO:0000256" key="3">
    <source>
        <dbReference type="ARBA" id="ARBA00022679"/>
    </source>
</evidence>
<dbReference type="FunFam" id="1.20.120.1750:FF:000007">
    <property type="entry name" value="RBR-type E3 ubiquitin transferase"/>
    <property type="match status" value="1"/>
</dbReference>
<organism evidence="13 14">
    <name type="scientific">Podila minutissima</name>
    <dbReference type="NCBI Taxonomy" id="64525"/>
    <lineage>
        <taxon>Eukaryota</taxon>
        <taxon>Fungi</taxon>
        <taxon>Fungi incertae sedis</taxon>
        <taxon>Mucoromycota</taxon>
        <taxon>Mortierellomycotina</taxon>
        <taxon>Mortierellomycetes</taxon>
        <taxon>Mortierellales</taxon>
        <taxon>Mortierellaceae</taxon>
        <taxon>Podila</taxon>
    </lineage>
</organism>
<dbReference type="InterPro" id="IPR001841">
    <property type="entry name" value="Znf_RING"/>
</dbReference>
<proteinExistence type="predicted"/>
<dbReference type="InterPro" id="IPR017907">
    <property type="entry name" value="Znf_RING_CS"/>
</dbReference>
<evidence type="ECO:0000256" key="10">
    <source>
        <dbReference type="SAM" id="MobiDB-lite"/>
    </source>
</evidence>
<dbReference type="GO" id="GO:0016567">
    <property type="term" value="P:protein ubiquitination"/>
    <property type="evidence" value="ECO:0007669"/>
    <property type="project" value="InterPro"/>
</dbReference>
<reference evidence="13" key="1">
    <citation type="journal article" date="2020" name="Fungal Divers.">
        <title>Resolving the Mortierellaceae phylogeny through synthesis of multi-gene phylogenetics and phylogenomics.</title>
        <authorList>
            <person name="Vandepol N."/>
            <person name="Liber J."/>
            <person name="Desiro A."/>
            <person name="Na H."/>
            <person name="Kennedy M."/>
            <person name="Barry K."/>
            <person name="Grigoriev I.V."/>
            <person name="Miller A.N."/>
            <person name="O'Donnell K."/>
            <person name="Stajich J.E."/>
            <person name="Bonito G."/>
        </authorList>
    </citation>
    <scope>NUCLEOTIDE SEQUENCE</scope>
    <source>
        <strain evidence="13">NVP1</strain>
    </source>
</reference>
<feature type="domain" description="RING-type" evidence="12">
    <location>
        <begin position="131"/>
        <end position="345"/>
    </location>
</feature>
<dbReference type="Pfam" id="PF19422">
    <property type="entry name" value="Ariadne"/>
    <property type="match status" value="1"/>
</dbReference>
<dbReference type="InterPro" id="IPR044066">
    <property type="entry name" value="TRIAD_supradom"/>
</dbReference>
<keyword evidence="3" id="KW-0808">Transferase</keyword>
<dbReference type="Gene3D" id="3.30.40.10">
    <property type="entry name" value="Zinc/RING finger domain, C3HC4 (zinc finger)"/>
    <property type="match status" value="1"/>
</dbReference>
<dbReference type="SMART" id="SM00647">
    <property type="entry name" value="IBR"/>
    <property type="match status" value="2"/>
</dbReference>
<accession>A0A9P5SBU7</accession>
<evidence type="ECO:0000313" key="14">
    <source>
        <dbReference type="Proteomes" id="UP000696485"/>
    </source>
</evidence>
<dbReference type="PANTHER" id="PTHR11685">
    <property type="entry name" value="RBR FAMILY RING FINGER AND IBR DOMAIN-CONTAINING"/>
    <property type="match status" value="1"/>
</dbReference>
<dbReference type="GO" id="GO:0008270">
    <property type="term" value="F:zinc ion binding"/>
    <property type="evidence" value="ECO:0007669"/>
    <property type="project" value="UniProtKB-KW"/>
</dbReference>
<dbReference type="InterPro" id="IPR045840">
    <property type="entry name" value="Ariadne"/>
</dbReference>
<dbReference type="Pfam" id="PF22191">
    <property type="entry name" value="IBR_1"/>
    <property type="match status" value="1"/>
</dbReference>
<evidence type="ECO:0000313" key="13">
    <source>
        <dbReference type="EMBL" id="KAF9322323.1"/>
    </source>
</evidence>
<dbReference type="GO" id="GO:0061630">
    <property type="term" value="F:ubiquitin protein ligase activity"/>
    <property type="evidence" value="ECO:0007669"/>
    <property type="project" value="UniProtKB-EC"/>
</dbReference>
<evidence type="ECO:0000256" key="9">
    <source>
        <dbReference type="PROSITE-ProRule" id="PRU00175"/>
    </source>
</evidence>
<dbReference type="InterPro" id="IPR031127">
    <property type="entry name" value="E3_UB_ligase_RBR"/>
</dbReference>
<dbReference type="SMART" id="SM00184">
    <property type="entry name" value="RING"/>
    <property type="match status" value="3"/>
</dbReference>
<evidence type="ECO:0000256" key="5">
    <source>
        <dbReference type="ARBA" id="ARBA00022737"/>
    </source>
</evidence>
<evidence type="ECO:0000256" key="4">
    <source>
        <dbReference type="ARBA" id="ARBA00022723"/>
    </source>
</evidence>
<dbReference type="Pfam" id="PF00097">
    <property type="entry name" value="zf-C3HC4"/>
    <property type="match status" value="1"/>
</dbReference>
<protein>
    <recommendedName>
        <fullName evidence="2">RBR-type E3 ubiquitin transferase</fullName>
        <ecNumber evidence="2">2.3.2.31</ecNumber>
    </recommendedName>
</protein>
<evidence type="ECO:0000256" key="7">
    <source>
        <dbReference type="ARBA" id="ARBA00022786"/>
    </source>
</evidence>
<dbReference type="InterPro" id="IPR018957">
    <property type="entry name" value="Znf_C3HC4_RING-type"/>
</dbReference>
<dbReference type="InterPro" id="IPR013083">
    <property type="entry name" value="Znf_RING/FYVE/PHD"/>
</dbReference>
<evidence type="ECO:0000259" key="12">
    <source>
        <dbReference type="PROSITE" id="PS51873"/>
    </source>
</evidence>
<dbReference type="InterPro" id="IPR048962">
    <property type="entry name" value="ARIH1-like_UBL"/>
</dbReference>
<evidence type="ECO:0000256" key="1">
    <source>
        <dbReference type="ARBA" id="ARBA00001798"/>
    </source>
</evidence>
<feature type="domain" description="RING-type" evidence="11">
    <location>
        <begin position="135"/>
        <end position="181"/>
    </location>
</feature>
<name>A0A9P5SBU7_9FUNG</name>
<dbReference type="Pfam" id="PF21235">
    <property type="entry name" value="UBA_ARI1"/>
    <property type="match status" value="1"/>
</dbReference>
<dbReference type="PROSITE" id="PS50089">
    <property type="entry name" value="ZF_RING_2"/>
    <property type="match status" value="1"/>
</dbReference>
<comment type="catalytic activity">
    <reaction evidence="1">
        <text>[E2 ubiquitin-conjugating enzyme]-S-ubiquitinyl-L-cysteine + [acceptor protein]-L-lysine = [E2 ubiquitin-conjugating enzyme]-L-cysteine + [acceptor protein]-N(6)-ubiquitinyl-L-lysine.</text>
        <dbReference type="EC" id="2.3.2.31"/>
    </reaction>
</comment>
<evidence type="ECO:0000256" key="8">
    <source>
        <dbReference type="ARBA" id="ARBA00022833"/>
    </source>
</evidence>
<keyword evidence="7" id="KW-0833">Ubl conjugation pathway</keyword>
<dbReference type="Pfam" id="PF01485">
    <property type="entry name" value="IBR"/>
    <property type="match status" value="1"/>
</dbReference>
<dbReference type="Gene3D" id="1.20.120.1750">
    <property type="match status" value="1"/>
</dbReference>
<evidence type="ECO:0000259" key="11">
    <source>
        <dbReference type="PROSITE" id="PS50089"/>
    </source>
</evidence>
<dbReference type="PROSITE" id="PS51873">
    <property type="entry name" value="TRIAD"/>
    <property type="match status" value="1"/>
</dbReference>
<dbReference type="PROSITE" id="PS00518">
    <property type="entry name" value="ZF_RING_1"/>
    <property type="match status" value="1"/>
</dbReference>
<sequence>MSSGSLSDDDFAGSSDFDEEYDSDDGSDMEYEQAGDVGFSDMITEKQRKKAYEVDFSVMPLADILSAQSSASNHVAGILGVTLDQAATLLRAFKWNKERLVERYMDNPQEILDQAGVVLEEDVSPVVKRPKGFVCMICFDDSSSGPALALRCHHVFCQPCYEHYLTQKIVEEGESRKILCPESGCNVVVNEQTIKKAVPQAVLDKYRKLQDRAYVADLDILRWCPAPNCENAIECRLPYSSFTSIVPTVMCSCGYKFCFGCGLGDHQPAPCGLVKMWQKKCADDSETANWISAHTKECGKCQSTIEKNGGCNHMTCRKCKYEFCWVCMGPWSEHGTSWYNCNRFEESSSTDARDQQAKSRASLERYLHYYNRFANHEHSAKLDRDLYTKTEKKMEEMQRTSDLSWIEVQFLKKAVDVLTSCRMTLRWTYAFAFYLAKNNITELFEDNQRDLEVAVEALSELLEKPIEREKIAELRQQVLDKTVYVGSRREVVLEDTAKGLAEGRWEFFTEFAKV</sequence>
<dbReference type="EMBL" id="JAAAUY010001571">
    <property type="protein sequence ID" value="KAF9322323.1"/>
    <property type="molecule type" value="Genomic_DNA"/>
</dbReference>
<keyword evidence="6 9" id="KW-0863">Zinc-finger</keyword>
<keyword evidence="5" id="KW-0677">Repeat</keyword>
<dbReference type="EC" id="2.3.2.31" evidence="2"/>
<feature type="region of interest" description="Disordered" evidence="10">
    <location>
        <begin position="1"/>
        <end position="36"/>
    </location>
</feature>
<evidence type="ECO:0000256" key="6">
    <source>
        <dbReference type="ARBA" id="ARBA00022771"/>
    </source>
</evidence>
<keyword evidence="14" id="KW-1185">Reference proteome</keyword>
<dbReference type="CDD" id="cd20356">
    <property type="entry name" value="Rcat_RBR_HHARI-like"/>
    <property type="match status" value="1"/>
</dbReference>
<dbReference type="FunFam" id="3.30.40.10:FF:000019">
    <property type="entry name" value="RBR-type E3 ubiquitin transferase"/>
    <property type="match status" value="1"/>
</dbReference>
<dbReference type="InterPro" id="IPR002867">
    <property type="entry name" value="IBR_dom"/>
</dbReference>
<keyword evidence="4" id="KW-0479">Metal-binding</keyword>
<dbReference type="Proteomes" id="UP000696485">
    <property type="component" value="Unassembled WGS sequence"/>
</dbReference>